<keyword evidence="2" id="KW-1185">Reference proteome</keyword>
<protein>
    <submittedName>
        <fullName evidence="1">Uncharacterized protein</fullName>
    </submittedName>
</protein>
<organism evidence="1 2">
    <name type="scientific">Mycolicibacterium vanbaalenii</name>
    <name type="common">Mycobacterium vanbaalenii</name>
    <dbReference type="NCBI Taxonomy" id="110539"/>
    <lineage>
        <taxon>Bacteria</taxon>
        <taxon>Bacillati</taxon>
        <taxon>Actinomycetota</taxon>
        <taxon>Actinomycetes</taxon>
        <taxon>Mycobacteriales</taxon>
        <taxon>Mycobacteriaceae</taxon>
        <taxon>Mycolicibacterium</taxon>
    </lineage>
</organism>
<evidence type="ECO:0000313" key="1">
    <source>
        <dbReference type="EMBL" id="CAA0105387.1"/>
    </source>
</evidence>
<dbReference type="Proteomes" id="UP000430146">
    <property type="component" value="Unassembled WGS sequence"/>
</dbReference>
<dbReference type="AlphaFoldDB" id="A0A5S9PMV4"/>
<dbReference type="RefSeq" id="WP_159229823.1">
    <property type="nucleotide sequence ID" value="NZ_CACSIP010000010.1"/>
</dbReference>
<sequence>MDSFDRQIVQYVRSWAPFGGPPQDEILPLFGLTFPQFDQRFRDIIASLQARASVLADEDRELLVTVQRMLAARKPLCTSR</sequence>
<name>A0A5S9PMV4_MYCVN</name>
<proteinExistence type="predicted"/>
<dbReference type="EMBL" id="CACSIP010000010">
    <property type="protein sequence ID" value="CAA0105387.1"/>
    <property type="molecule type" value="Genomic_DNA"/>
</dbReference>
<evidence type="ECO:0000313" key="2">
    <source>
        <dbReference type="Proteomes" id="UP000430146"/>
    </source>
</evidence>
<gene>
    <name evidence="1" type="ORF">AELLOGFF_03554</name>
</gene>
<dbReference type="OrthoDB" id="4564819at2"/>
<reference evidence="1 2" key="1">
    <citation type="submission" date="2019-11" db="EMBL/GenBank/DDBJ databases">
        <authorList>
            <person name="Holert J."/>
        </authorList>
    </citation>
    <scope>NUCLEOTIDE SEQUENCE [LARGE SCALE GENOMIC DNA]</scope>
    <source>
        <strain evidence="1">BC8_1</strain>
    </source>
</reference>
<accession>A0A5S9PMV4</accession>